<accession>A0A6I6GT75</accession>
<dbReference type="PANTHER" id="PTHR33420:SF14">
    <property type="entry name" value="TYPE 1 FIMBRIN D-MANNOSE SPECIFIC ADHESIN"/>
    <property type="match status" value="1"/>
</dbReference>
<dbReference type="InterPro" id="IPR050263">
    <property type="entry name" value="Bact_Fimbrial_Adh_Pro"/>
</dbReference>
<dbReference type="GO" id="GO:0009289">
    <property type="term" value="C:pilus"/>
    <property type="evidence" value="ECO:0007669"/>
    <property type="project" value="UniProtKB-SubCell"/>
</dbReference>
<dbReference type="InterPro" id="IPR036937">
    <property type="entry name" value="Adhesion_dom_fimbrial_sf"/>
</dbReference>
<dbReference type="InterPro" id="IPR008966">
    <property type="entry name" value="Adhesion_dom_sf"/>
</dbReference>
<evidence type="ECO:0000256" key="3">
    <source>
        <dbReference type="ARBA" id="ARBA00023263"/>
    </source>
</evidence>
<organism evidence="5 6">
    <name type="scientific">Pseudomonas alkylphenolica</name>
    <dbReference type="NCBI Taxonomy" id="237609"/>
    <lineage>
        <taxon>Bacteria</taxon>
        <taxon>Pseudomonadati</taxon>
        <taxon>Pseudomonadota</taxon>
        <taxon>Gammaproteobacteria</taxon>
        <taxon>Pseudomonadales</taxon>
        <taxon>Pseudomonadaceae</taxon>
        <taxon>Pseudomonas</taxon>
    </lineage>
</organism>
<keyword evidence="3" id="KW-0281">Fimbrium</keyword>
<reference evidence="5" key="1">
    <citation type="submission" date="2019-12" db="EMBL/GenBank/DDBJ databases">
        <title>Hybrid Genome Assemblies of two High G+C Isolates from Undergraduate Microbiology Courses.</title>
        <authorList>
            <person name="Ne Ville C.J."/>
            <person name="Enright D."/>
            <person name="Hernandez I."/>
            <person name="Dodsworth J."/>
            <person name="Orwin P.M."/>
        </authorList>
    </citation>
    <scope>NUCLEOTIDE SEQUENCE [LARGE SCALE GENOMIC DNA]</scope>
    <source>
        <strain evidence="5">Neo</strain>
    </source>
</reference>
<dbReference type="PANTHER" id="PTHR33420">
    <property type="entry name" value="FIMBRIAL SUBUNIT ELFA-RELATED"/>
    <property type="match status" value="1"/>
</dbReference>
<feature type="chain" id="PRO_5026185841" evidence="4">
    <location>
        <begin position="24"/>
        <end position="182"/>
    </location>
</feature>
<evidence type="ECO:0000256" key="4">
    <source>
        <dbReference type="SAM" id="SignalP"/>
    </source>
</evidence>
<feature type="signal peptide" evidence="4">
    <location>
        <begin position="1"/>
        <end position="23"/>
    </location>
</feature>
<gene>
    <name evidence="5" type="ORF">GPJ81_13615</name>
</gene>
<dbReference type="EMBL" id="CP046621">
    <property type="protein sequence ID" value="QGW77682.1"/>
    <property type="molecule type" value="Genomic_DNA"/>
</dbReference>
<proteinExistence type="inferred from homology"/>
<evidence type="ECO:0000256" key="2">
    <source>
        <dbReference type="ARBA" id="ARBA00006671"/>
    </source>
</evidence>
<dbReference type="RefSeq" id="WP_157192662.1">
    <property type="nucleotide sequence ID" value="NZ_CP046621.1"/>
</dbReference>
<name>A0A6I6GT75_9PSED</name>
<dbReference type="Proteomes" id="UP000426235">
    <property type="component" value="Chromosome"/>
</dbReference>
<dbReference type="Gene3D" id="2.60.40.1090">
    <property type="entry name" value="Fimbrial-type adhesion domain"/>
    <property type="match status" value="1"/>
</dbReference>
<evidence type="ECO:0000256" key="1">
    <source>
        <dbReference type="ARBA" id="ARBA00004561"/>
    </source>
</evidence>
<evidence type="ECO:0000313" key="5">
    <source>
        <dbReference type="EMBL" id="QGW77682.1"/>
    </source>
</evidence>
<comment type="similarity">
    <text evidence="2">Belongs to the fimbrial protein family.</text>
</comment>
<evidence type="ECO:0000313" key="6">
    <source>
        <dbReference type="Proteomes" id="UP000426235"/>
    </source>
</evidence>
<sequence>MIRSTALLLMPLFLYAWGQPASAAEPPIGGALKGRVQLAGSIVDSACSIRVGNDNQTVAFKPTALNGLVSGDSSSQQSLSIHISDCISSSASRNSEPAQRFKLAFEGEAEGKYFGIQGGAQGIALQIKDEQGKLISPGMLLEHSSLSSDSLMLNYSLSLVGSGHALEAGDYHATIKLSIQHF</sequence>
<comment type="subcellular location">
    <subcellularLocation>
        <location evidence="1">Fimbrium</location>
    </subcellularLocation>
</comment>
<keyword evidence="4" id="KW-0732">Signal</keyword>
<dbReference type="AlphaFoldDB" id="A0A6I6GT75"/>
<keyword evidence="6" id="KW-1185">Reference proteome</keyword>
<dbReference type="SUPFAM" id="SSF49401">
    <property type="entry name" value="Bacterial adhesins"/>
    <property type="match status" value="1"/>
</dbReference>
<dbReference type="GO" id="GO:0043709">
    <property type="term" value="P:cell adhesion involved in single-species biofilm formation"/>
    <property type="evidence" value="ECO:0007669"/>
    <property type="project" value="TreeGrafter"/>
</dbReference>
<protein>
    <submittedName>
        <fullName evidence="5">Fimbrial protein</fullName>
    </submittedName>
</protein>